<dbReference type="AlphaFoldDB" id="A0A8B7N172"/>
<sequence length="457" mass="51423">MKMETMPASLNSALSDNTISVTARFCNAREKYEVTIPSNMTVEQLKRLLVGRFVTPAAAVANQLPQMPADQMYRTPTDHMYHIPADQLNLTPAEQQTPQYLLLHADQRRKLADESSLAQEDVRSGANLLLLERPQQVSQATRRLIQPDDSLDALRRQAEEQGLMTEYLVGGPPSEDEIRRATADVPYEPRVASTNTCSCRTLEVHGKHLLLRRILLGMAHCSLRHLGDARSTQDAFLAILDKLERRHRSSMKPDSIKKLKDMGFSEAKAVIALKFKSSVEEAAGWLTDNDPHKHLPSTAPFVDLTDADDPVEVLMPRFWHFRRTFFVPHTASYERLVGRGFSSTRVFDALMQAENDETLARDVLEEERKHNCDLLYTPPPPHHPIMASIMAASVVQVALQKPKVLYALLALCSNPSNANLWLSDPDTTGVINLILKLYHEERYNIDCCHDLSNPSSC</sequence>
<dbReference type="GeneID" id="108665089"/>
<proteinExistence type="predicted"/>
<gene>
    <name evidence="3" type="primary">LOC108665089</name>
</gene>
<dbReference type="PANTHER" id="PTHR46738">
    <property type="entry name" value="UBIQUITIN-ASSOCIATED DOMAIN-CONTAINING PROTEIN 1"/>
    <property type="match status" value="1"/>
</dbReference>
<dbReference type="InterPro" id="IPR009060">
    <property type="entry name" value="UBA-like_sf"/>
</dbReference>
<dbReference type="Gene3D" id="1.10.260.100">
    <property type="match status" value="1"/>
</dbReference>
<accession>A0A8B7N172</accession>
<evidence type="ECO:0000259" key="1">
    <source>
        <dbReference type="PROSITE" id="PS50030"/>
    </source>
</evidence>
<feature type="domain" description="UBA" evidence="1">
    <location>
        <begin position="250"/>
        <end position="289"/>
    </location>
</feature>
<dbReference type="PANTHER" id="PTHR46738:SF1">
    <property type="entry name" value="UBIQUITIN-ASSOCIATED DOMAIN-CONTAINING PROTEIN 1"/>
    <property type="match status" value="1"/>
</dbReference>
<name>A0A8B7N172_HYAAZ</name>
<evidence type="ECO:0000313" key="2">
    <source>
        <dbReference type="Proteomes" id="UP000694843"/>
    </source>
</evidence>
<dbReference type="InterPro" id="IPR015940">
    <property type="entry name" value="UBA"/>
</dbReference>
<dbReference type="GO" id="GO:0000151">
    <property type="term" value="C:ubiquitin ligase complex"/>
    <property type="evidence" value="ECO:0007669"/>
    <property type="project" value="TreeGrafter"/>
</dbReference>
<dbReference type="RefSeq" id="XP_018007300.1">
    <property type="nucleotide sequence ID" value="XM_018151811.1"/>
</dbReference>
<dbReference type="SUPFAM" id="SSF46934">
    <property type="entry name" value="UBA-like"/>
    <property type="match status" value="1"/>
</dbReference>
<dbReference type="InterPro" id="IPR052476">
    <property type="entry name" value="UBAC1"/>
</dbReference>
<reference evidence="3" key="1">
    <citation type="submission" date="2025-08" db="UniProtKB">
        <authorList>
            <consortium name="RefSeq"/>
        </authorList>
    </citation>
    <scope>IDENTIFICATION</scope>
    <source>
        <tissue evidence="3">Whole organism</tissue>
    </source>
</reference>
<dbReference type="PROSITE" id="PS50030">
    <property type="entry name" value="UBA"/>
    <property type="match status" value="1"/>
</dbReference>
<evidence type="ECO:0000313" key="3">
    <source>
        <dbReference type="RefSeq" id="XP_018007300.1"/>
    </source>
</evidence>
<protein>
    <submittedName>
        <fullName evidence="3">Uncharacterized protein LOC108665089</fullName>
    </submittedName>
</protein>
<organism evidence="2 3">
    <name type="scientific">Hyalella azteca</name>
    <name type="common">Amphipod</name>
    <dbReference type="NCBI Taxonomy" id="294128"/>
    <lineage>
        <taxon>Eukaryota</taxon>
        <taxon>Metazoa</taxon>
        <taxon>Ecdysozoa</taxon>
        <taxon>Arthropoda</taxon>
        <taxon>Crustacea</taxon>
        <taxon>Multicrustacea</taxon>
        <taxon>Malacostraca</taxon>
        <taxon>Eumalacostraca</taxon>
        <taxon>Peracarida</taxon>
        <taxon>Amphipoda</taxon>
        <taxon>Senticaudata</taxon>
        <taxon>Talitrida</taxon>
        <taxon>Talitroidea</taxon>
        <taxon>Hyalellidae</taxon>
        <taxon>Hyalella</taxon>
    </lineage>
</organism>
<dbReference type="Proteomes" id="UP000694843">
    <property type="component" value="Unplaced"/>
</dbReference>
<dbReference type="CTD" id="37261"/>
<keyword evidence="2" id="KW-1185">Reference proteome</keyword>
<dbReference type="OrthoDB" id="336240at2759"/>
<dbReference type="KEGG" id="hazt:108665089"/>
<dbReference type="Gene3D" id="1.10.8.10">
    <property type="entry name" value="DNA helicase RuvA subunit, C-terminal domain"/>
    <property type="match status" value="1"/>
</dbReference>